<sequence length="81" mass="8619">MIIEFATYGILVSAVCPGYVGTELTFANNSPEQLAGIAASIPLQCLAQPDEIAKLVVFLCSQDNTYLTGQSIIIDGGFTYK</sequence>
<evidence type="ECO:0000313" key="3">
    <source>
        <dbReference type="Proteomes" id="UP000320293"/>
    </source>
</evidence>
<dbReference type="PRINTS" id="PR00081">
    <property type="entry name" value="GDHRDH"/>
</dbReference>
<dbReference type="Proteomes" id="UP000320293">
    <property type="component" value="Unassembled WGS sequence"/>
</dbReference>
<dbReference type="Pfam" id="PF13561">
    <property type="entry name" value="adh_short_C2"/>
    <property type="match status" value="1"/>
</dbReference>
<dbReference type="EMBL" id="SFBF01000365">
    <property type="protein sequence ID" value="TRU42936.1"/>
    <property type="molecule type" value="Genomic_DNA"/>
</dbReference>
<comment type="similarity">
    <text evidence="1">Belongs to the short-chain dehydrogenases/reductases (SDR) family.</text>
</comment>
<gene>
    <name evidence="2" type="ORF">EWV91_19430</name>
</gene>
<dbReference type="PANTHER" id="PTHR42879">
    <property type="entry name" value="3-OXOACYL-(ACYL-CARRIER-PROTEIN) REDUCTASE"/>
    <property type="match status" value="1"/>
</dbReference>
<name>A0A552F885_MICAE</name>
<dbReference type="InterPro" id="IPR050259">
    <property type="entry name" value="SDR"/>
</dbReference>
<reference evidence="2 3" key="1">
    <citation type="submission" date="2019-01" db="EMBL/GenBank/DDBJ databases">
        <title>Coherence of Microcystis species and biogeography revealed through population genomics.</title>
        <authorList>
            <person name="Perez-Carrascal O.M."/>
            <person name="Terrat Y."/>
            <person name="Giani A."/>
            <person name="Fortin N."/>
            <person name="Tromas N."/>
            <person name="Shapiro B.J."/>
        </authorList>
    </citation>
    <scope>NUCLEOTIDE SEQUENCE [LARGE SCALE GENOMIC DNA]</scope>
    <source>
        <strain evidence="2">Ma_QC_Ca_00000000_S207</strain>
    </source>
</reference>
<dbReference type="InterPro" id="IPR002347">
    <property type="entry name" value="SDR_fam"/>
</dbReference>
<organism evidence="2 3">
    <name type="scientific">Microcystis aeruginosa Ma_QC_Ca_00000000_S207</name>
    <dbReference type="NCBI Taxonomy" id="2486251"/>
    <lineage>
        <taxon>Bacteria</taxon>
        <taxon>Bacillati</taxon>
        <taxon>Cyanobacteriota</taxon>
        <taxon>Cyanophyceae</taxon>
        <taxon>Oscillatoriophycideae</taxon>
        <taxon>Chroococcales</taxon>
        <taxon>Microcystaceae</taxon>
        <taxon>Microcystis</taxon>
    </lineage>
</organism>
<accession>A0A552F885</accession>
<comment type="caution">
    <text evidence="2">The sequence shown here is derived from an EMBL/GenBank/DDBJ whole genome shotgun (WGS) entry which is preliminary data.</text>
</comment>
<dbReference type="InterPro" id="IPR036291">
    <property type="entry name" value="NAD(P)-bd_dom_sf"/>
</dbReference>
<dbReference type="SUPFAM" id="SSF51735">
    <property type="entry name" value="NAD(P)-binding Rossmann-fold domains"/>
    <property type="match status" value="1"/>
</dbReference>
<dbReference type="AlphaFoldDB" id="A0A552F885"/>
<evidence type="ECO:0000256" key="1">
    <source>
        <dbReference type="ARBA" id="ARBA00006484"/>
    </source>
</evidence>
<protein>
    <submittedName>
        <fullName evidence="2">SDR family oxidoreductase</fullName>
    </submittedName>
</protein>
<dbReference type="Gene3D" id="3.40.50.720">
    <property type="entry name" value="NAD(P)-binding Rossmann-like Domain"/>
    <property type="match status" value="1"/>
</dbReference>
<proteinExistence type="inferred from homology"/>
<evidence type="ECO:0000313" key="2">
    <source>
        <dbReference type="EMBL" id="TRU42936.1"/>
    </source>
</evidence>